<dbReference type="InterPro" id="IPR002889">
    <property type="entry name" value="WSC_carb-bd"/>
</dbReference>
<evidence type="ECO:0000259" key="8">
    <source>
        <dbReference type="PROSITE" id="PS51212"/>
    </source>
</evidence>
<feature type="domain" description="WSC" evidence="8">
    <location>
        <begin position="132"/>
        <end position="227"/>
    </location>
</feature>
<dbReference type="Gene3D" id="3.10.350.10">
    <property type="entry name" value="LysM domain"/>
    <property type="match status" value="1"/>
</dbReference>
<comment type="subcellular location">
    <subcellularLocation>
        <location evidence="1">Membrane</location>
        <topology evidence="1">Single-pass membrane protein</topology>
    </subcellularLocation>
</comment>
<evidence type="ECO:0000256" key="2">
    <source>
        <dbReference type="ARBA" id="ARBA00022692"/>
    </source>
</evidence>
<keyword evidence="5" id="KW-0472">Membrane</keyword>
<dbReference type="OrthoDB" id="4758540at2759"/>
<dbReference type="AlphaFoldDB" id="W3XKL0"/>
<dbReference type="EMBL" id="KI912110">
    <property type="protein sequence ID" value="ETS85751.1"/>
    <property type="molecule type" value="Genomic_DNA"/>
</dbReference>
<dbReference type="Pfam" id="PF01822">
    <property type="entry name" value="WSC"/>
    <property type="match status" value="1"/>
</dbReference>
<keyword evidence="2" id="KW-0812">Transmembrane</keyword>
<accession>W3XKL0</accession>
<evidence type="ECO:0000256" key="3">
    <source>
        <dbReference type="ARBA" id="ARBA00022729"/>
    </source>
</evidence>
<dbReference type="GO" id="GO:0005886">
    <property type="term" value="C:plasma membrane"/>
    <property type="evidence" value="ECO:0007669"/>
    <property type="project" value="TreeGrafter"/>
</dbReference>
<sequence length="285" mass="30939">MAMDMKYVTTAPPSPTQAGIVPNCIRWMKAYDVDKDDTCAAFASRAQDSRTYFYSLNPFLGKNGENCSALFWANYWYCITAKEPAETVVTITPTPTPPPATAKTTLQSVVQSFSATSTPTISEPQSIYEPKDHTYVGCASELPNWHALVGATFGYSKMTVDYCTAYCDRRKYTLSGLKNGRECWCDNTLAADSKVDTGIGKCTTPCGGNSSQFCGGGTGFLSVYRRSDAKVKTRGAPTADKKERTAPTDLGPHATSIGVDGQPTVIKTVKMVRRGRFARRNGFPG</sequence>
<evidence type="ECO:0000256" key="5">
    <source>
        <dbReference type="ARBA" id="ARBA00023136"/>
    </source>
</evidence>
<feature type="region of interest" description="Disordered" evidence="7">
    <location>
        <begin position="231"/>
        <end position="259"/>
    </location>
</feature>
<keyword evidence="4" id="KW-1133">Transmembrane helix</keyword>
<evidence type="ECO:0000313" key="9">
    <source>
        <dbReference type="EMBL" id="ETS85751.1"/>
    </source>
</evidence>
<protein>
    <recommendedName>
        <fullName evidence="8">WSC domain-containing protein</fullName>
    </recommendedName>
</protein>
<name>W3XKL0_PESFW</name>
<reference evidence="10" key="1">
    <citation type="journal article" date="2015" name="BMC Genomics">
        <title>Genomic and transcriptomic analysis of the endophytic fungus Pestalotiopsis fici reveals its lifestyle and high potential for synthesis of natural products.</title>
        <authorList>
            <person name="Wang X."/>
            <person name="Zhang X."/>
            <person name="Liu L."/>
            <person name="Xiang M."/>
            <person name="Wang W."/>
            <person name="Sun X."/>
            <person name="Che Y."/>
            <person name="Guo L."/>
            <person name="Liu G."/>
            <person name="Guo L."/>
            <person name="Wang C."/>
            <person name="Yin W.B."/>
            <person name="Stadler M."/>
            <person name="Zhang X."/>
            <person name="Liu X."/>
        </authorList>
    </citation>
    <scope>NUCLEOTIDE SEQUENCE [LARGE SCALE GENOMIC DNA]</scope>
    <source>
        <strain evidence="10">W106-1 / CGMCC3.15140</strain>
    </source>
</reference>
<evidence type="ECO:0000256" key="7">
    <source>
        <dbReference type="SAM" id="MobiDB-lite"/>
    </source>
</evidence>
<dbReference type="InterPro" id="IPR036779">
    <property type="entry name" value="LysM_dom_sf"/>
</dbReference>
<dbReference type="PANTHER" id="PTHR24269:SF16">
    <property type="entry name" value="PROTEIN SLG1"/>
    <property type="match status" value="1"/>
</dbReference>
<dbReference type="Proteomes" id="UP000030651">
    <property type="component" value="Unassembled WGS sequence"/>
</dbReference>
<dbReference type="HOGENOM" id="CLU_976975_0_0_1"/>
<dbReference type="RefSeq" id="XP_007830548.1">
    <property type="nucleotide sequence ID" value="XM_007832357.1"/>
</dbReference>
<dbReference type="PROSITE" id="PS51212">
    <property type="entry name" value="WSC"/>
    <property type="match status" value="1"/>
</dbReference>
<dbReference type="GeneID" id="19268789"/>
<dbReference type="eggNOG" id="KOG4157">
    <property type="taxonomic scope" value="Eukaryota"/>
</dbReference>
<dbReference type="InParanoid" id="W3XKL0"/>
<gene>
    <name evidence="9" type="ORF">PFICI_03776</name>
</gene>
<evidence type="ECO:0000256" key="1">
    <source>
        <dbReference type="ARBA" id="ARBA00004167"/>
    </source>
</evidence>
<dbReference type="InterPro" id="IPR051836">
    <property type="entry name" value="Kremen_rcpt"/>
</dbReference>
<proteinExistence type="predicted"/>
<dbReference type="KEGG" id="pfy:PFICI_03776"/>
<evidence type="ECO:0000256" key="4">
    <source>
        <dbReference type="ARBA" id="ARBA00022989"/>
    </source>
</evidence>
<dbReference type="SMART" id="SM00321">
    <property type="entry name" value="WSC"/>
    <property type="match status" value="1"/>
</dbReference>
<keyword evidence="10" id="KW-1185">Reference proteome</keyword>
<organism evidence="9 10">
    <name type="scientific">Pestalotiopsis fici (strain W106-1 / CGMCC3.15140)</name>
    <dbReference type="NCBI Taxonomy" id="1229662"/>
    <lineage>
        <taxon>Eukaryota</taxon>
        <taxon>Fungi</taxon>
        <taxon>Dikarya</taxon>
        <taxon>Ascomycota</taxon>
        <taxon>Pezizomycotina</taxon>
        <taxon>Sordariomycetes</taxon>
        <taxon>Xylariomycetidae</taxon>
        <taxon>Amphisphaeriales</taxon>
        <taxon>Sporocadaceae</taxon>
        <taxon>Pestalotiopsis</taxon>
    </lineage>
</organism>
<dbReference type="PANTHER" id="PTHR24269">
    <property type="entry name" value="KREMEN PROTEIN"/>
    <property type="match status" value="1"/>
</dbReference>
<keyword evidence="6" id="KW-0325">Glycoprotein</keyword>
<evidence type="ECO:0000313" key="10">
    <source>
        <dbReference type="Proteomes" id="UP000030651"/>
    </source>
</evidence>
<keyword evidence="3" id="KW-0732">Signal</keyword>
<evidence type="ECO:0000256" key="6">
    <source>
        <dbReference type="ARBA" id="ARBA00023180"/>
    </source>
</evidence>